<dbReference type="EMBL" id="HBIO01001533">
    <property type="protein sequence ID" value="CAE0456272.1"/>
    <property type="molecule type" value="Transcribed_RNA"/>
</dbReference>
<evidence type="ECO:0000256" key="1">
    <source>
        <dbReference type="SAM" id="Phobius"/>
    </source>
</evidence>
<evidence type="ECO:0000256" key="2">
    <source>
        <dbReference type="SAM" id="SignalP"/>
    </source>
</evidence>
<organism evidence="3">
    <name type="scientific">Chaetoceros debilis</name>
    <dbReference type="NCBI Taxonomy" id="122233"/>
    <lineage>
        <taxon>Eukaryota</taxon>
        <taxon>Sar</taxon>
        <taxon>Stramenopiles</taxon>
        <taxon>Ochrophyta</taxon>
        <taxon>Bacillariophyta</taxon>
        <taxon>Coscinodiscophyceae</taxon>
        <taxon>Chaetocerotophycidae</taxon>
        <taxon>Chaetocerotales</taxon>
        <taxon>Chaetocerotaceae</taxon>
        <taxon>Chaetoceros</taxon>
    </lineage>
</organism>
<keyword evidence="1" id="KW-1133">Transmembrane helix</keyword>
<keyword evidence="1" id="KW-0472">Membrane</keyword>
<name>A0A7S3PV07_9STRA</name>
<proteinExistence type="predicted"/>
<keyword evidence="2" id="KW-0732">Signal</keyword>
<feature type="transmembrane region" description="Helical" evidence="1">
    <location>
        <begin position="83"/>
        <end position="104"/>
    </location>
</feature>
<evidence type="ECO:0000313" key="3">
    <source>
        <dbReference type="EMBL" id="CAE0456272.1"/>
    </source>
</evidence>
<accession>A0A7S3PV07</accession>
<feature type="signal peptide" evidence="2">
    <location>
        <begin position="1"/>
        <end position="21"/>
    </location>
</feature>
<keyword evidence="1" id="KW-0812">Transmembrane</keyword>
<sequence>MKISTANTIIALICALSTASSFSIKSIATKGAPVLNDQSITKALSSTSATLSAAAIGVMTSNPSTAVAYETMEDLEIAELPPVWVPILFAIVIIGGVGLLTFSLGDVMNEEASLGLMSGAKAKKEKERSRSSYFKK</sequence>
<evidence type="ECO:0008006" key="4">
    <source>
        <dbReference type="Google" id="ProtNLM"/>
    </source>
</evidence>
<protein>
    <recommendedName>
        <fullName evidence="4">Dolichol phosphate-mannose biosynthesis regulatory protein</fullName>
    </recommendedName>
</protein>
<reference evidence="3" key="1">
    <citation type="submission" date="2021-01" db="EMBL/GenBank/DDBJ databases">
        <authorList>
            <person name="Corre E."/>
            <person name="Pelletier E."/>
            <person name="Niang G."/>
            <person name="Scheremetjew M."/>
            <person name="Finn R."/>
            <person name="Kale V."/>
            <person name="Holt S."/>
            <person name="Cochrane G."/>
            <person name="Meng A."/>
            <person name="Brown T."/>
            <person name="Cohen L."/>
        </authorList>
    </citation>
    <scope>NUCLEOTIDE SEQUENCE</scope>
    <source>
        <strain evidence="3">MM31A-1</strain>
    </source>
</reference>
<feature type="chain" id="PRO_5030692611" description="Dolichol phosphate-mannose biosynthesis regulatory protein" evidence="2">
    <location>
        <begin position="22"/>
        <end position="136"/>
    </location>
</feature>
<gene>
    <name evidence="3" type="ORF">CDEB00056_LOCUS1113</name>
</gene>
<dbReference type="AlphaFoldDB" id="A0A7S3PV07"/>